<reference evidence="1" key="2">
    <citation type="submission" date="2020-05" db="UniProtKB">
        <authorList>
            <consortium name="EnsemblMetazoa"/>
        </authorList>
    </citation>
    <scope>IDENTIFICATION</scope>
    <source>
        <strain evidence="1">IAEA</strain>
    </source>
</reference>
<dbReference type="EnsemblMetazoa" id="GPAI035565-RA">
    <property type="protein sequence ID" value="GPAI035565-PA"/>
    <property type="gene ID" value="GPAI035565"/>
</dbReference>
<reference evidence="2" key="1">
    <citation type="submission" date="2014-03" db="EMBL/GenBank/DDBJ databases">
        <authorList>
            <person name="Aksoy S."/>
            <person name="Warren W."/>
            <person name="Wilson R.K."/>
        </authorList>
    </citation>
    <scope>NUCLEOTIDE SEQUENCE [LARGE SCALE GENOMIC DNA]</scope>
    <source>
        <strain evidence="2">IAEA</strain>
    </source>
</reference>
<dbReference type="Proteomes" id="UP000092445">
    <property type="component" value="Unassembled WGS sequence"/>
</dbReference>
<sequence>MMEEQLINAVYKRQEVHNKRFPGFRKAAIEKAWIGIAKKVGVCNGFKCNLFGNLLNYQIDQQPSK</sequence>
<dbReference type="VEuPathDB" id="VectorBase:GPAI035565"/>
<name>A0A1B0A629_GLOPL</name>
<evidence type="ECO:0008006" key="3">
    <source>
        <dbReference type="Google" id="ProtNLM"/>
    </source>
</evidence>
<proteinExistence type="predicted"/>
<evidence type="ECO:0000313" key="2">
    <source>
        <dbReference type="Proteomes" id="UP000092445"/>
    </source>
</evidence>
<protein>
    <recommendedName>
        <fullName evidence="3">MADF domain-containing protein</fullName>
    </recommendedName>
</protein>
<dbReference type="AlphaFoldDB" id="A0A1B0A629"/>
<keyword evidence="2" id="KW-1185">Reference proteome</keyword>
<organism evidence="1 2">
    <name type="scientific">Glossina pallidipes</name>
    <name type="common">Tsetse fly</name>
    <dbReference type="NCBI Taxonomy" id="7398"/>
    <lineage>
        <taxon>Eukaryota</taxon>
        <taxon>Metazoa</taxon>
        <taxon>Ecdysozoa</taxon>
        <taxon>Arthropoda</taxon>
        <taxon>Hexapoda</taxon>
        <taxon>Insecta</taxon>
        <taxon>Pterygota</taxon>
        <taxon>Neoptera</taxon>
        <taxon>Endopterygota</taxon>
        <taxon>Diptera</taxon>
        <taxon>Brachycera</taxon>
        <taxon>Muscomorpha</taxon>
        <taxon>Hippoboscoidea</taxon>
        <taxon>Glossinidae</taxon>
        <taxon>Glossina</taxon>
    </lineage>
</organism>
<evidence type="ECO:0000313" key="1">
    <source>
        <dbReference type="EnsemblMetazoa" id="GPAI035565-PA"/>
    </source>
</evidence>
<accession>A0A1B0A629</accession>